<evidence type="ECO:0000256" key="10">
    <source>
        <dbReference type="ARBA" id="ARBA00022833"/>
    </source>
</evidence>
<sequence>MSLLEGEELGENQKLLIAGIISLFFIVVLVILLHIYARHLLRRQDRSRLQASLNSSRTEVEAVGMNDSIEPSKRGLDPSVIASLPMFIYQPTDVLDGGDGVECSVCLSTIEEGAKVRPLPNCKHEFHAECVDMWLSSHITCPICRTGAEPQLRVEPMVPPAPPTAPPLEESTSDGGAQLQKVGGSGSRLSSFRRILGMERSSARIQNCGDEEAGAENL</sequence>
<evidence type="ECO:0000256" key="6">
    <source>
        <dbReference type="ARBA" id="ARBA00022692"/>
    </source>
</evidence>
<dbReference type="GO" id="GO:0061630">
    <property type="term" value="F:ubiquitin protein ligase activity"/>
    <property type="evidence" value="ECO:0007669"/>
    <property type="project" value="UniProtKB-EC"/>
</dbReference>
<evidence type="ECO:0000256" key="2">
    <source>
        <dbReference type="ARBA" id="ARBA00004167"/>
    </source>
</evidence>
<dbReference type="PANTHER" id="PTHR46913">
    <property type="entry name" value="RING-H2 FINGER PROTEIN ATL16"/>
    <property type="match status" value="1"/>
</dbReference>
<comment type="similarity">
    <text evidence="13">Belongs to the RING-type zinc finger family. ATL subfamily.</text>
</comment>
<feature type="region of interest" description="Disordered" evidence="15">
    <location>
        <begin position="158"/>
        <end position="187"/>
    </location>
</feature>
<evidence type="ECO:0000256" key="3">
    <source>
        <dbReference type="ARBA" id="ARBA00004906"/>
    </source>
</evidence>
<evidence type="ECO:0000256" key="15">
    <source>
        <dbReference type="SAM" id="MobiDB-lite"/>
    </source>
</evidence>
<dbReference type="FunFam" id="3.30.40.10:FF:000187">
    <property type="entry name" value="E3 ubiquitin-protein ligase ATL6"/>
    <property type="match status" value="1"/>
</dbReference>
<dbReference type="AlphaFoldDB" id="A0AA39DNQ9"/>
<dbReference type="PANTHER" id="PTHR46913:SF1">
    <property type="entry name" value="RING-H2 FINGER PROTEIN ATL16"/>
    <property type="match status" value="1"/>
</dbReference>
<dbReference type="GO" id="GO:0016567">
    <property type="term" value="P:protein ubiquitination"/>
    <property type="evidence" value="ECO:0007669"/>
    <property type="project" value="InterPro"/>
</dbReference>
<protein>
    <recommendedName>
        <fullName evidence="4">RING-type E3 ubiquitin transferase</fullName>
        <ecNumber evidence="4">2.3.2.27</ecNumber>
    </recommendedName>
</protein>
<dbReference type="Gene3D" id="3.30.40.10">
    <property type="entry name" value="Zinc/RING finger domain, C3HC4 (zinc finger)"/>
    <property type="match status" value="1"/>
</dbReference>
<comment type="subcellular location">
    <subcellularLocation>
        <location evidence="2">Membrane</location>
        <topology evidence="2">Single-pass membrane protein</topology>
    </subcellularLocation>
</comment>
<evidence type="ECO:0000256" key="12">
    <source>
        <dbReference type="ARBA" id="ARBA00023136"/>
    </source>
</evidence>
<dbReference type="InterPro" id="IPR001841">
    <property type="entry name" value="Znf_RING"/>
</dbReference>
<dbReference type="SUPFAM" id="SSF57850">
    <property type="entry name" value="RING/U-box"/>
    <property type="match status" value="1"/>
</dbReference>
<dbReference type="SMART" id="SM00184">
    <property type="entry name" value="RING"/>
    <property type="match status" value="1"/>
</dbReference>
<evidence type="ECO:0000256" key="4">
    <source>
        <dbReference type="ARBA" id="ARBA00012483"/>
    </source>
</evidence>
<evidence type="ECO:0000256" key="5">
    <source>
        <dbReference type="ARBA" id="ARBA00022679"/>
    </source>
</evidence>
<dbReference type="EC" id="2.3.2.27" evidence="4"/>
<keyword evidence="5" id="KW-0808">Transferase</keyword>
<accession>A0AA39DNQ9</accession>
<dbReference type="Pfam" id="PF13639">
    <property type="entry name" value="zf-RING_2"/>
    <property type="match status" value="1"/>
</dbReference>
<comment type="pathway">
    <text evidence="3">Protein modification; protein ubiquitination.</text>
</comment>
<dbReference type="CDD" id="cd16461">
    <property type="entry name" value="RING-H2_EL5-like"/>
    <property type="match status" value="1"/>
</dbReference>
<keyword evidence="10" id="KW-0862">Zinc</keyword>
<keyword evidence="19" id="KW-1185">Reference proteome</keyword>
<dbReference type="PROSITE" id="PS50089">
    <property type="entry name" value="ZF_RING_2"/>
    <property type="match status" value="1"/>
</dbReference>
<feature type="transmembrane region" description="Helical" evidence="16">
    <location>
        <begin position="15"/>
        <end position="37"/>
    </location>
</feature>
<evidence type="ECO:0000313" key="18">
    <source>
        <dbReference type="EMBL" id="KAJ9690609.1"/>
    </source>
</evidence>
<evidence type="ECO:0000256" key="8">
    <source>
        <dbReference type="ARBA" id="ARBA00022771"/>
    </source>
</evidence>
<keyword evidence="8 14" id="KW-0863">Zinc-finger</keyword>
<name>A0AA39DNQ9_VITRO</name>
<proteinExistence type="inferred from homology"/>
<evidence type="ECO:0000256" key="11">
    <source>
        <dbReference type="ARBA" id="ARBA00022989"/>
    </source>
</evidence>
<feature type="domain" description="RING-type" evidence="17">
    <location>
        <begin position="103"/>
        <end position="145"/>
    </location>
</feature>
<keyword evidence="6 16" id="KW-0812">Transmembrane</keyword>
<dbReference type="InterPro" id="IPR013083">
    <property type="entry name" value="Znf_RING/FYVE/PHD"/>
</dbReference>
<keyword evidence="11 16" id="KW-1133">Transmembrane helix</keyword>
<evidence type="ECO:0000256" key="9">
    <source>
        <dbReference type="ARBA" id="ARBA00022786"/>
    </source>
</evidence>
<keyword evidence="9" id="KW-0833">Ubl conjugation pathway</keyword>
<evidence type="ECO:0000256" key="7">
    <source>
        <dbReference type="ARBA" id="ARBA00022723"/>
    </source>
</evidence>
<reference evidence="18 19" key="1">
    <citation type="journal article" date="2023" name="BMC Biotechnol.">
        <title>Vitis rotundifolia cv Carlos genome sequencing.</title>
        <authorList>
            <person name="Huff M."/>
            <person name="Hulse-Kemp A."/>
            <person name="Scheffler B."/>
            <person name="Youngblood R."/>
            <person name="Simpson S."/>
            <person name="Babiker E."/>
            <person name="Staton M."/>
        </authorList>
    </citation>
    <scope>NUCLEOTIDE SEQUENCE [LARGE SCALE GENOMIC DNA]</scope>
    <source>
        <tissue evidence="18">Leaf</tissue>
    </source>
</reference>
<evidence type="ECO:0000256" key="16">
    <source>
        <dbReference type="SAM" id="Phobius"/>
    </source>
</evidence>
<comment type="caution">
    <text evidence="18">The sequence shown here is derived from an EMBL/GenBank/DDBJ whole genome shotgun (WGS) entry which is preliminary data.</text>
</comment>
<evidence type="ECO:0000256" key="13">
    <source>
        <dbReference type="ARBA" id="ARBA00024209"/>
    </source>
</evidence>
<comment type="catalytic activity">
    <reaction evidence="1">
        <text>S-ubiquitinyl-[E2 ubiquitin-conjugating enzyme]-L-cysteine + [acceptor protein]-L-lysine = [E2 ubiquitin-conjugating enzyme]-L-cysteine + N(6)-ubiquitinyl-[acceptor protein]-L-lysine.</text>
        <dbReference type="EC" id="2.3.2.27"/>
    </reaction>
</comment>
<keyword evidence="12 16" id="KW-0472">Membrane</keyword>
<evidence type="ECO:0000313" key="19">
    <source>
        <dbReference type="Proteomes" id="UP001168098"/>
    </source>
</evidence>
<gene>
    <name evidence="18" type="ORF">PVL29_012988</name>
</gene>
<evidence type="ECO:0000256" key="1">
    <source>
        <dbReference type="ARBA" id="ARBA00000900"/>
    </source>
</evidence>
<dbReference type="EMBL" id="JARBHA010000010">
    <property type="protein sequence ID" value="KAJ9690609.1"/>
    <property type="molecule type" value="Genomic_DNA"/>
</dbReference>
<dbReference type="GO" id="GO:0016020">
    <property type="term" value="C:membrane"/>
    <property type="evidence" value="ECO:0007669"/>
    <property type="project" value="UniProtKB-SubCell"/>
</dbReference>
<evidence type="ECO:0000259" key="17">
    <source>
        <dbReference type="PROSITE" id="PS50089"/>
    </source>
</evidence>
<organism evidence="18 19">
    <name type="scientific">Vitis rotundifolia</name>
    <name type="common">Muscadine grape</name>
    <dbReference type="NCBI Taxonomy" id="103349"/>
    <lineage>
        <taxon>Eukaryota</taxon>
        <taxon>Viridiplantae</taxon>
        <taxon>Streptophyta</taxon>
        <taxon>Embryophyta</taxon>
        <taxon>Tracheophyta</taxon>
        <taxon>Spermatophyta</taxon>
        <taxon>Magnoliopsida</taxon>
        <taxon>eudicotyledons</taxon>
        <taxon>Gunneridae</taxon>
        <taxon>Pentapetalae</taxon>
        <taxon>rosids</taxon>
        <taxon>Vitales</taxon>
        <taxon>Vitaceae</taxon>
        <taxon>Viteae</taxon>
        <taxon>Vitis</taxon>
    </lineage>
</organism>
<keyword evidence="7" id="KW-0479">Metal-binding</keyword>
<evidence type="ECO:0000256" key="14">
    <source>
        <dbReference type="PROSITE-ProRule" id="PRU00175"/>
    </source>
</evidence>
<dbReference type="GO" id="GO:0008270">
    <property type="term" value="F:zinc ion binding"/>
    <property type="evidence" value="ECO:0007669"/>
    <property type="project" value="UniProtKB-KW"/>
</dbReference>
<dbReference type="InterPro" id="IPR044600">
    <property type="entry name" value="ATL1/ATL16-like"/>
</dbReference>
<dbReference type="Proteomes" id="UP001168098">
    <property type="component" value="Unassembled WGS sequence"/>
</dbReference>